<dbReference type="SUPFAM" id="SSF56436">
    <property type="entry name" value="C-type lectin-like"/>
    <property type="match status" value="2"/>
</dbReference>
<dbReference type="SMART" id="SM00034">
    <property type="entry name" value="CLECT"/>
    <property type="match status" value="2"/>
</dbReference>
<gene>
    <name evidence="3" type="ORF">PoB_007227400</name>
</gene>
<evidence type="ECO:0000259" key="2">
    <source>
        <dbReference type="PROSITE" id="PS50041"/>
    </source>
</evidence>
<comment type="caution">
    <text evidence="3">The sequence shown here is derived from an EMBL/GenBank/DDBJ whole genome shotgun (WGS) entry which is preliminary data.</text>
</comment>
<dbReference type="CDD" id="cd00037">
    <property type="entry name" value="CLECT"/>
    <property type="match status" value="2"/>
</dbReference>
<name>A0AAV4DNN5_9GAST</name>
<evidence type="ECO:0000313" key="4">
    <source>
        <dbReference type="Proteomes" id="UP000735302"/>
    </source>
</evidence>
<dbReference type="InterPro" id="IPR050111">
    <property type="entry name" value="C-type_lectin/snaclec_domain"/>
</dbReference>
<protein>
    <submittedName>
        <fullName evidence="3">Macrophage mannose receptor 1</fullName>
    </submittedName>
</protein>
<sequence length="415" mass="48254">MATFGQCFFLIVRTILVTTFSAKTQARLSCDRGWVTAPNGVDCFKLFDNPTKSWYDARRACKSNGGDLVTIRDKDRSNFIKEQFVYNNTSSMWIGLRKLRRSEKWRWLDEDLKSHGSYSKGCSCSSAFPCQPGWVKTPWSQLCVRLFDPEAWRLSWSKARRWCQRLGGDLVAIRNDAMSKFIRDQIVANNNFPAWIGFHKSTGEDRWHWLDEDGTRGPIYTNWGDGYPDRTKAKCAGIKKIDRQRTPWHTFNCSLRLRPICETAQYPHCYYKGTIYRHGSWVILNDKCGNPHSCIMGGWKPTTNQCRSDDGSCFEINEKRDNWICRKDQHGEAKWFWHIVFIDSAYGCIYKHEVFKNSTVLTFPDACGNPHTCINGRWVPAIYQCRWKESCLNLMEKRAGKFCTIRHGKTTLISE</sequence>
<dbReference type="InterPro" id="IPR001304">
    <property type="entry name" value="C-type_lectin-like"/>
</dbReference>
<evidence type="ECO:0000256" key="1">
    <source>
        <dbReference type="SAM" id="SignalP"/>
    </source>
</evidence>
<keyword evidence="1" id="KW-0732">Signal</keyword>
<organism evidence="3 4">
    <name type="scientific">Plakobranchus ocellatus</name>
    <dbReference type="NCBI Taxonomy" id="259542"/>
    <lineage>
        <taxon>Eukaryota</taxon>
        <taxon>Metazoa</taxon>
        <taxon>Spiralia</taxon>
        <taxon>Lophotrochozoa</taxon>
        <taxon>Mollusca</taxon>
        <taxon>Gastropoda</taxon>
        <taxon>Heterobranchia</taxon>
        <taxon>Euthyneura</taxon>
        <taxon>Panpulmonata</taxon>
        <taxon>Sacoglossa</taxon>
        <taxon>Placobranchoidea</taxon>
        <taxon>Plakobranchidae</taxon>
        <taxon>Plakobranchus</taxon>
    </lineage>
</organism>
<feature type="signal peptide" evidence="1">
    <location>
        <begin position="1"/>
        <end position="26"/>
    </location>
</feature>
<accession>A0AAV4DNN5</accession>
<keyword evidence="4" id="KW-1185">Reference proteome</keyword>
<reference evidence="3 4" key="1">
    <citation type="journal article" date="2021" name="Elife">
        <title>Chloroplast acquisition without the gene transfer in kleptoplastic sea slugs, Plakobranchus ocellatus.</title>
        <authorList>
            <person name="Maeda T."/>
            <person name="Takahashi S."/>
            <person name="Yoshida T."/>
            <person name="Shimamura S."/>
            <person name="Takaki Y."/>
            <person name="Nagai Y."/>
            <person name="Toyoda A."/>
            <person name="Suzuki Y."/>
            <person name="Arimoto A."/>
            <person name="Ishii H."/>
            <person name="Satoh N."/>
            <person name="Nishiyama T."/>
            <person name="Hasebe M."/>
            <person name="Maruyama T."/>
            <person name="Minagawa J."/>
            <person name="Obokata J."/>
            <person name="Shigenobu S."/>
        </authorList>
    </citation>
    <scope>NUCLEOTIDE SEQUENCE [LARGE SCALE GENOMIC DNA]</scope>
</reference>
<feature type="domain" description="C-type lectin" evidence="2">
    <location>
        <begin position="39"/>
        <end position="153"/>
    </location>
</feature>
<evidence type="ECO:0000313" key="3">
    <source>
        <dbReference type="EMBL" id="GFO45769.1"/>
    </source>
</evidence>
<dbReference type="Proteomes" id="UP000735302">
    <property type="component" value="Unassembled WGS sequence"/>
</dbReference>
<proteinExistence type="predicted"/>
<feature type="domain" description="C-type lectin" evidence="2">
    <location>
        <begin position="139"/>
        <end position="262"/>
    </location>
</feature>
<dbReference type="EMBL" id="BLXT01008078">
    <property type="protein sequence ID" value="GFO45769.1"/>
    <property type="molecule type" value="Genomic_DNA"/>
</dbReference>
<dbReference type="Gene3D" id="3.10.100.10">
    <property type="entry name" value="Mannose-Binding Protein A, subunit A"/>
    <property type="match status" value="2"/>
</dbReference>
<dbReference type="Pfam" id="PF00059">
    <property type="entry name" value="Lectin_C"/>
    <property type="match status" value="2"/>
</dbReference>
<dbReference type="PROSITE" id="PS50041">
    <property type="entry name" value="C_TYPE_LECTIN_2"/>
    <property type="match status" value="2"/>
</dbReference>
<dbReference type="PANTHER" id="PTHR22803">
    <property type="entry name" value="MANNOSE, PHOSPHOLIPASE, LECTIN RECEPTOR RELATED"/>
    <property type="match status" value="1"/>
</dbReference>
<dbReference type="InterPro" id="IPR016186">
    <property type="entry name" value="C-type_lectin-like/link_sf"/>
</dbReference>
<dbReference type="InterPro" id="IPR016187">
    <property type="entry name" value="CTDL_fold"/>
</dbReference>
<dbReference type="AlphaFoldDB" id="A0AAV4DNN5"/>
<keyword evidence="3" id="KW-0675">Receptor</keyword>
<feature type="chain" id="PRO_5043977368" evidence="1">
    <location>
        <begin position="27"/>
        <end position="415"/>
    </location>
</feature>